<dbReference type="AlphaFoldDB" id="A0A1I4VV12"/>
<reference evidence="2" key="1">
    <citation type="submission" date="2016-10" db="EMBL/GenBank/DDBJ databases">
        <authorList>
            <person name="Varghese N."/>
            <person name="Submissions S."/>
        </authorList>
    </citation>
    <scope>NUCLEOTIDE SEQUENCE [LARGE SCALE GENOMIC DNA]</scope>
    <source>
        <strain evidence="2">Nm44</strain>
    </source>
</reference>
<dbReference type="Proteomes" id="UP000183287">
    <property type="component" value="Unassembled WGS sequence"/>
</dbReference>
<accession>A0A1I4VV12</accession>
<name>A0A1I4VV12_9PROT</name>
<sequence>MKQAFSETEKNLVGNLYITDDRLPNPYDSLPQYGGLELEMAARTH</sequence>
<evidence type="ECO:0000313" key="2">
    <source>
        <dbReference type="Proteomes" id="UP000183287"/>
    </source>
</evidence>
<gene>
    <name evidence="1" type="ORF">SAMN05421863_10916</name>
</gene>
<evidence type="ECO:0000313" key="1">
    <source>
        <dbReference type="EMBL" id="SFN05074.1"/>
    </source>
</evidence>
<organism evidence="1 2">
    <name type="scientific">Nitrosomonas communis</name>
    <dbReference type="NCBI Taxonomy" id="44574"/>
    <lineage>
        <taxon>Bacteria</taxon>
        <taxon>Pseudomonadati</taxon>
        <taxon>Pseudomonadota</taxon>
        <taxon>Betaproteobacteria</taxon>
        <taxon>Nitrosomonadales</taxon>
        <taxon>Nitrosomonadaceae</taxon>
        <taxon>Nitrosomonas</taxon>
    </lineage>
</organism>
<proteinExistence type="predicted"/>
<keyword evidence="2" id="KW-1185">Reference proteome</keyword>
<protein>
    <submittedName>
        <fullName evidence="1">Uncharacterized protein</fullName>
    </submittedName>
</protein>
<dbReference type="EMBL" id="FOUB01000091">
    <property type="protein sequence ID" value="SFN05074.1"/>
    <property type="molecule type" value="Genomic_DNA"/>
</dbReference>